<dbReference type="HOGENOM" id="CLU_090277_0_0_10"/>
<dbReference type="Proteomes" id="UP000002772">
    <property type="component" value="Unassembled WGS sequence"/>
</dbReference>
<dbReference type="InterPro" id="IPR011576">
    <property type="entry name" value="Pyridox_Oxase_N"/>
</dbReference>
<dbReference type="Pfam" id="PF13237">
    <property type="entry name" value="Fer4_10"/>
    <property type="match status" value="1"/>
</dbReference>
<dbReference type="OrthoDB" id="9813995at2"/>
<protein>
    <submittedName>
        <fullName evidence="6">Pyridoxamine 5'-phosphate oxidase-like FMN-binding protein</fullName>
    </submittedName>
</protein>
<keyword evidence="1" id="KW-0004">4Fe-4S</keyword>
<dbReference type="EMBL" id="GL945017">
    <property type="protein sequence ID" value="EGN57356.1"/>
    <property type="molecule type" value="Genomic_DNA"/>
</dbReference>
<dbReference type="InterPro" id="IPR050157">
    <property type="entry name" value="PSI_iron-sulfur_center"/>
</dbReference>
<dbReference type="InterPro" id="IPR017900">
    <property type="entry name" value="4Fe4S_Fe_S_CS"/>
</dbReference>
<dbReference type="PROSITE" id="PS51379">
    <property type="entry name" value="4FE4S_FER_2"/>
    <property type="match status" value="2"/>
</dbReference>
<reference evidence="7" key="1">
    <citation type="journal article" date="2011" name="Stand. Genomic Sci.">
        <title>Non-contiguous finished genome sequence of the opportunistic oral pathogen Prevotella multisaccharivorax type strain (PPPA20).</title>
        <authorList>
            <person name="Pati A."/>
            <person name="Gronow S."/>
            <person name="Lu M."/>
            <person name="Lapidus A."/>
            <person name="Nolan M."/>
            <person name="Lucas S."/>
            <person name="Hammon N."/>
            <person name="Deshpande S."/>
            <person name="Cheng J.F."/>
            <person name="Tapia R."/>
            <person name="Han C."/>
            <person name="Goodwin L."/>
            <person name="Pitluck S."/>
            <person name="Liolios K."/>
            <person name="Pagani I."/>
            <person name="Mavromatis K."/>
            <person name="Mikhailova N."/>
            <person name="Huntemann M."/>
            <person name="Chen A."/>
            <person name="Palaniappan K."/>
            <person name="Land M."/>
            <person name="Hauser L."/>
            <person name="Detter J.C."/>
            <person name="Brambilla E.M."/>
            <person name="Rohde M."/>
            <person name="Goker M."/>
            <person name="Woyke T."/>
            <person name="Bristow J."/>
            <person name="Eisen J.A."/>
            <person name="Markowitz V."/>
            <person name="Hugenholtz P."/>
            <person name="Kyrpides N.C."/>
            <person name="Klenk H.P."/>
            <person name="Ivanova N."/>
        </authorList>
    </citation>
    <scope>NUCLEOTIDE SEQUENCE [LARGE SCALE GENOMIC DNA]</scope>
    <source>
        <strain evidence="7">DSM 17128</strain>
    </source>
</reference>
<dbReference type="STRING" id="688246.Premu_1956"/>
<name>F8N740_9BACT</name>
<dbReference type="AlphaFoldDB" id="F8N740"/>
<organism evidence="6 7">
    <name type="scientific">Hallella multisaccharivorax DSM 17128</name>
    <dbReference type="NCBI Taxonomy" id="688246"/>
    <lineage>
        <taxon>Bacteria</taxon>
        <taxon>Pseudomonadati</taxon>
        <taxon>Bacteroidota</taxon>
        <taxon>Bacteroidia</taxon>
        <taxon>Bacteroidales</taxon>
        <taxon>Prevotellaceae</taxon>
        <taxon>Hallella</taxon>
    </lineage>
</organism>
<evidence type="ECO:0000313" key="6">
    <source>
        <dbReference type="EMBL" id="EGN57356.1"/>
    </source>
</evidence>
<dbReference type="PANTHER" id="PTHR24960">
    <property type="entry name" value="PHOTOSYSTEM I IRON-SULFUR CENTER-RELATED"/>
    <property type="match status" value="1"/>
</dbReference>
<dbReference type="RefSeq" id="WP_007574858.1">
    <property type="nucleotide sequence ID" value="NZ_BPTS01000002.1"/>
</dbReference>
<dbReference type="SUPFAM" id="SSF50475">
    <property type="entry name" value="FMN-binding split barrel"/>
    <property type="match status" value="1"/>
</dbReference>
<evidence type="ECO:0000256" key="3">
    <source>
        <dbReference type="ARBA" id="ARBA00023004"/>
    </source>
</evidence>
<keyword evidence="7" id="KW-1185">Reference proteome</keyword>
<proteinExistence type="predicted"/>
<dbReference type="eggNOG" id="COG5015">
    <property type="taxonomic scope" value="Bacteria"/>
</dbReference>
<dbReference type="InterPro" id="IPR012349">
    <property type="entry name" value="Split_barrel_FMN-bd"/>
</dbReference>
<evidence type="ECO:0000256" key="4">
    <source>
        <dbReference type="ARBA" id="ARBA00023014"/>
    </source>
</evidence>
<dbReference type="Gene3D" id="3.30.70.20">
    <property type="match status" value="1"/>
</dbReference>
<sequence length="205" mass="23494">MDVDITKELCLQKLQGIGILHVATVDEDGRPQVRCVSAIHYEPDAIYFYTARGKSFARQLEASGWVQMEGMTKYKEMIRLSGKVKKADDQQKWKDKVFEEQPYLINVYPGNTREIGVIYEIRNATIEWFWLGTHPIERRYFTTGNAQWKPKGYQISDECIACGTCETVCPEGAIDEGEPFVIRQNNCLQCGNCFEHCPVEAIIKL</sequence>
<dbReference type="SUPFAM" id="SSF54862">
    <property type="entry name" value="4Fe-4S ferredoxins"/>
    <property type="match status" value="1"/>
</dbReference>
<keyword evidence="2" id="KW-0479">Metal-binding</keyword>
<dbReference type="Gene3D" id="2.30.110.10">
    <property type="entry name" value="Electron Transport, Fmn-binding Protein, Chain A"/>
    <property type="match status" value="1"/>
</dbReference>
<evidence type="ECO:0000313" key="7">
    <source>
        <dbReference type="Proteomes" id="UP000002772"/>
    </source>
</evidence>
<dbReference type="Pfam" id="PF01243">
    <property type="entry name" value="PNPOx_N"/>
    <property type="match status" value="1"/>
</dbReference>
<gene>
    <name evidence="6" type="ORF">Premu_1956</name>
</gene>
<feature type="domain" description="4Fe-4S ferredoxin-type" evidence="5">
    <location>
        <begin position="148"/>
        <end position="179"/>
    </location>
</feature>
<feature type="domain" description="4Fe-4S ferredoxin-type" evidence="5">
    <location>
        <begin position="180"/>
        <end position="205"/>
    </location>
</feature>
<keyword evidence="4" id="KW-0411">Iron-sulfur</keyword>
<dbReference type="eggNOG" id="COG1143">
    <property type="taxonomic scope" value="Bacteria"/>
</dbReference>
<dbReference type="PANTHER" id="PTHR24960:SF85">
    <property type="entry name" value="POLYFERREDOXIN PROTEIN VHUB"/>
    <property type="match status" value="1"/>
</dbReference>
<dbReference type="GO" id="GO:0051539">
    <property type="term" value="F:4 iron, 4 sulfur cluster binding"/>
    <property type="evidence" value="ECO:0007669"/>
    <property type="project" value="UniProtKB-KW"/>
</dbReference>
<evidence type="ECO:0000256" key="1">
    <source>
        <dbReference type="ARBA" id="ARBA00022485"/>
    </source>
</evidence>
<evidence type="ECO:0000259" key="5">
    <source>
        <dbReference type="PROSITE" id="PS51379"/>
    </source>
</evidence>
<accession>F8N740</accession>
<keyword evidence="3" id="KW-0408">Iron</keyword>
<evidence type="ECO:0000256" key="2">
    <source>
        <dbReference type="ARBA" id="ARBA00022723"/>
    </source>
</evidence>
<dbReference type="InterPro" id="IPR017896">
    <property type="entry name" value="4Fe4S_Fe-S-bd"/>
</dbReference>
<dbReference type="PROSITE" id="PS00198">
    <property type="entry name" value="4FE4S_FER_1"/>
    <property type="match status" value="2"/>
</dbReference>
<dbReference type="GO" id="GO:0046872">
    <property type="term" value="F:metal ion binding"/>
    <property type="evidence" value="ECO:0007669"/>
    <property type="project" value="UniProtKB-KW"/>
</dbReference>